<keyword evidence="3" id="KW-0808">Transferase</keyword>
<accession>A0A858RKD5</accession>
<sequence length="428" mass="47077">MRIAMFTNTYLPHVGGVARSVKTLEDACRRFGHEVKVVAPEFDGAEVSEDVLRVPAIQKFNGSDFCVRLPMPNVIRDFIEDFGPDVIHSHHPFLLGDAALRESWKMQVPILFTHHTLYERYTHYVPLDSLALKRMAIQLATEYCNLCDQVIAPSDSIAKLLHDRMVITPIRSIPTGIDTENFAAGDGPRFRQSAGIPLEARVIGHVGRLAREKNLIFLCEAVALRLKGDPQSLFLVVGDGDAREEMVGIFEKAGCGKQVHFAGKKSGQELADAYAAMDWFVFASQTETQGIVLAEAMAAGKPVVALDGPGVREIVEDGANGILLRADAPAEEFASALEMLMADEVFSGACSERARESAEIYTTDHCARQMIRCYEELIESHDRIFDDDPMPWDRLMASVEVEWDLLSAKVSAAAAAVIETPATEASLD</sequence>
<reference evidence="3 4" key="1">
    <citation type="submission" date="2020-04" db="EMBL/GenBank/DDBJ databases">
        <title>Luteolibacter sp. G-1-1-1 isolated from soil.</title>
        <authorList>
            <person name="Dahal R.H."/>
        </authorList>
    </citation>
    <scope>NUCLEOTIDE SEQUENCE [LARGE SCALE GENOMIC DNA]</scope>
    <source>
        <strain evidence="3 4">G-1-1-1</strain>
    </source>
</reference>
<dbReference type="KEGG" id="luo:HHL09_18930"/>
<dbReference type="Pfam" id="PF13439">
    <property type="entry name" value="Glyco_transf_4"/>
    <property type="match status" value="1"/>
</dbReference>
<dbReference type="RefSeq" id="WP_169456192.1">
    <property type="nucleotide sequence ID" value="NZ_CP051774.1"/>
</dbReference>
<evidence type="ECO:0000313" key="4">
    <source>
        <dbReference type="Proteomes" id="UP000501812"/>
    </source>
</evidence>
<dbReference type="SUPFAM" id="SSF53756">
    <property type="entry name" value="UDP-Glycosyltransferase/glycogen phosphorylase"/>
    <property type="match status" value="1"/>
</dbReference>
<protein>
    <submittedName>
        <fullName evidence="3">Glycosyltransferase family 4 protein</fullName>
    </submittedName>
</protein>
<name>A0A858RKD5_9BACT</name>
<dbReference type="Pfam" id="PF00534">
    <property type="entry name" value="Glycos_transf_1"/>
    <property type="match status" value="1"/>
</dbReference>
<keyword evidence="4" id="KW-1185">Reference proteome</keyword>
<gene>
    <name evidence="3" type="ORF">HHL09_18930</name>
</gene>
<evidence type="ECO:0000313" key="3">
    <source>
        <dbReference type="EMBL" id="QJE97766.1"/>
    </source>
</evidence>
<dbReference type="InterPro" id="IPR028098">
    <property type="entry name" value="Glyco_trans_4-like_N"/>
</dbReference>
<evidence type="ECO:0000259" key="2">
    <source>
        <dbReference type="Pfam" id="PF13439"/>
    </source>
</evidence>
<dbReference type="Gene3D" id="3.40.50.2000">
    <property type="entry name" value="Glycogen Phosphorylase B"/>
    <property type="match status" value="2"/>
</dbReference>
<dbReference type="PANTHER" id="PTHR45947:SF3">
    <property type="entry name" value="SULFOQUINOVOSYL TRANSFERASE SQD2"/>
    <property type="match status" value="1"/>
</dbReference>
<organism evidence="3 4">
    <name type="scientific">Luteolibacter luteus</name>
    <dbReference type="NCBI Taxonomy" id="2728835"/>
    <lineage>
        <taxon>Bacteria</taxon>
        <taxon>Pseudomonadati</taxon>
        <taxon>Verrucomicrobiota</taxon>
        <taxon>Verrucomicrobiia</taxon>
        <taxon>Verrucomicrobiales</taxon>
        <taxon>Verrucomicrobiaceae</taxon>
        <taxon>Luteolibacter</taxon>
    </lineage>
</organism>
<dbReference type="InterPro" id="IPR050194">
    <property type="entry name" value="Glycosyltransferase_grp1"/>
</dbReference>
<dbReference type="Proteomes" id="UP000501812">
    <property type="component" value="Chromosome"/>
</dbReference>
<dbReference type="GO" id="GO:0016757">
    <property type="term" value="F:glycosyltransferase activity"/>
    <property type="evidence" value="ECO:0007669"/>
    <property type="project" value="InterPro"/>
</dbReference>
<proteinExistence type="predicted"/>
<feature type="domain" description="Glycosyltransferase subfamily 4-like N-terminal" evidence="2">
    <location>
        <begin position="14"/>
        <end position="180"/>
    </location>
</feature>
<dbReference type="AlphaFoldDB" id="A0A858RKD5"/>
<evidence type="ECO:0000259" key="1">
    <source>
        <dbReference type="Pfam" id="PF00534"/>
    </source>
</evidence>
<feature type="domain" description="Glycosyl transferase family 1" evidence="1">
    <location>
        <begin position="189"/>
        <end position="356"/>
    </location>
</feature>
<dbReference type="InterPro" id="IPR001296">
    <property type="entry name" value="Glyco_trans_1"/>
</dbReference>
<dbReference type="PANTHER" id="PTHR45947">
    <property type="entry name" value="SULFOQUINOVOSYL TRANSFERASE SQD2"/>
    <property type="match status" value="1"/>
</dbReference>
<dbReference type="EMBL" id="CP051774">
    <property type="protein sequence ID" value="QJE97766.1"/>
    <property type="molecule type" value="Genomic_DNA"/>
</dbReference>